<dbReference type="InterPro" id="IPR009003">
    <property type="entry name" value="Peptidase_S1_PA"/>
</dbReference>
<evidence type="ECO:0000313" key="10">
    <source>
        <dbReference type="Proteomes" id="UP000030764"/>
    </source>
</evidence>
<reference evidence="9 10" key="1">
    <citation type="journal article" date="2014" name="Nat. Genet.">
        <title>Genome and transcriptome of the porcine whipworm Trichuris suis.</title>
        <authorList>
            <person name="Jex A.R."/>
            <person name="Nejsum P."/>
            <person name="Schwarz E.M."/>
            <person name="Hu L."/>
            <person name="Young N.D."/>
            <person name="Hall R.S."/>
            <person name="Korhonen P.K."/>
            <person name="Liao S."/>
            <person name="Thamsborg S."/>
            <person name="Xia J."/>
            <person name="Xu P."/>
            <person name="Wang S."/>
            <person name="Scheerlinck J.P."/>
            <person name="Hofmann A."/>
            <person name="Sternberg P.W."/>
            <person name="Wang J."/>
            <person name="Gasser R.B."/>
        </authorList>
    </citation>
    <scope>NUCLEOTIDE SEQUENCE [LARGE SCALE GENOMIC DNA]</scope>
    <source>
        <strain evidence="9">DCEP-RM93F</strain>
        <strain evidence="8">DCEP-RM93M</strain>
    </source>
</reference>
<dbReference type="Gene3D" id="2.40.10.10">
    <property type="entry name" value="Trypsin-like serine proteases"/>
    <property type="match status" value="1"/>
</dbReference>
<evidence type="ECO:0000256" key="4">
    <source>
        <dbReference type="ARBA" id="ARBA00023157"/>
    </source>
</evidence>
<name>A0A085N036_9BILA</name>
<evidence type="ECO:0000256" key="5">
    <source>
        <dbReference type="RuleBase" id="RU363034"/>
    </source>
</evidence>
<dbReference type="InterPro" id="IPR033116">
    <property type="entry name" value="TRYPSIN_SER"/>
</dbReference>
<dbReference type="Proteomes" id="UP000030758">
    <property type="component" value="Unassembled WGS sequence"/>
</dbReference>
<feature type="domain" description="Peptidase S1" evidence="7">
    <location>
        <begin position="26"/>
        <end position="267"/>
    </location>
</feature>
<feature type="non-terminal residue" evidence="9">
    <location>
        <position position="1"/>
    </location>
</feature>
<dbReference type="InterPro" id="IPR050127">
    <property type="entry name" value="Serine_Proteases_S1"/>
</dbReference>
<keyword evidence="4" id="KW-1015">Disulfide bond</keyword>
<evidence type="ECO:0000256" key="1">
    <source>
        <dbReference type="ARBA" id="ARBA00022670"/>
    </source>
</evidence>
<feature type="non-terminal residue" evidence="9">
    <location>
        <position position="336"/>
    </location>
</feature>
<dbReference type="PROSITE" id="PS00135">
    <property type="entry name" value="TRYPSIN_SER"/>
    <property type="match status" value="1"/>
</dbReference>
<feature type="region of interest" description="Disordered" evidence="6">
    <location>
        <begin position="270"/>
        <end position="336"/>
    </location>
</feature>
<dbReference type="FunFam" id="2.40.10.10:FF:000003">
    <property type="entry name" value="Transmembrane serine protease 3"/>
    <property type="match status" value="1"/>
</dbReference>
<dbReference type="InterPro" id="IPR001254">
    <property type="entry name" value="Trypsin_dom"/>
</dbReference>
<dbReference type="GO" id="GO:0004252">
    <property type="term" value="F:serine-type endopeptidase activity"/>
    <property type="evidence" value="ECO:0007669"/>
    <property type="project" value="InterPro"/>
</dbReference>
<proteinExistence type="predicted"/>
<dbReference type="PRINTS" id="PR00722">
    <property type="entry name" value="CHYMOTRYPSIN"/>
</dbReference>
<keyword evidence="3 5" id="KW-0720">Serine protease</keyword>
<dbReference type="InterPro" id="IPR018114">
    <property type="entry name" value="TRYPSIN_HIS"/>
</dbReference>
<dbReference type="Pfam" id="PF00089">
    <property type="entry name" value="Trypsin"/>
    <property type="match status" value="1"/>
</dbReference>
<dbReference type="AlphaFoldDB" id="A0A085N036"/>
<dbReference type="PANTHER" id="PTHR24264:SF83">
    <property type="entry name" value="COMPLEMENT FACTOR I"/>
    <property type="match status" value="1"/>
</dbReference>
<organism evidence="9">
    <name type="scientific">Trichuris suis</name>
    <name type="common">pig whipworm</name>
    <dbReference type="NCBI Taxonomy" id="68888"/>
    <lineage>
        <taxon>Eukaryota</taxon>
        <taxon>Metazoa</taxon>
        <taxon>Ecdysozoa</taxon>
        <taxon>Nematoda</taxon>
        <taxon>Enoplea</taxon>
        <taxon>Dorylaimia</taxon>
        <taxon>Trichinellida</taxon>
        <taxon>Trichuridae</taxon>
        <taxon>Trichuris</taxon>
    </lineage>
</organism>
<keyword evidence="1 5" id="KW-0645">Protease</keyword>
<dbReference type="GO" id="GO:0005615">
    <property type="term" value="C:extracellular space"/>
    <property type="evidence" value="ECO:0007669"/>
    <property type="project" value="TreeGrafter"/>
</dbReference>
<dbReference type="CDD" id="cd00190">
    <property type="entry name" value="Tryp_SPc"/>
    <property type="match status" value="1"/>
</dbReference>
<dbReference type="PROSITE" id="PS00134">
    <property type="entry name" value="TRYPSIN_HIS"/>
    <property type="match status" value="1"/>
</dbReference>
<dbReference type="SMART" id="SM00020">
    <property type="entry name" value="Tryp_SPc"/>
    <property type="match status" value="1"/>
</dbReference>
<evidence type="ECO:0000313" key="9">
    <source>
        <dbReference type="EMBL" id="KFD62832.1"/>
    </source>
</evidence>
<dbReference type="PANTHER" id="PTHR24264">
    <property type="entry name" value="TRYPSIN-RELATED"/>
    <property type="match status" value="1"/>
</dbReference>
<protein>
    <recommendedName>
        <fullName evidence="7">Peptidase S1 domain-containing protein</fullName>
    </recommendedName>
</protein>
<dbReference type="InterPro" id="IPR043504">
    <property type="entry name" value="Peptidase_S1_PA_chymotrypsin"/>
</dbReference>
<dbReference type="InterPro" id="IPR001314">
    <property type="entry name" value="Peptidase_S1A"/>
</dbReference>
<gene>
    <name evidence="8" type="ORF">M513_05523</name>
    <name evidence="9" type="ORF">M514_05523</name>
</gene>
<dbReference type="PROSITE" id="PS50240">
    <property type="entry name" value="TRYPSIN_DOM"/>
    <property type="match status" value="1"/>
</dbReference>
<dbReference type="GO" id="GO:0006508">
    <property type="term" value="P:proteolysis"/>
    <property type="evidence" value="ECO:0007669"/>
    <property type="project" value="UniProtKB-KW"/>
</dbReference>
<evidence type="ECO:0000259" key="7">
    <source>
        <dbReference type="PROSITE" id="PS50240"/>
    </source>
</evidence>
<evidence type="ECO:0000256" key="6">
    <source>
        <dbReference type="SAM" id="MobiDB-lite"/>
    </source>
</evidence>
<evidence type="ECO:0000256" key="2">
    <source>
        <dbReference type="ARBA" id="ARBA00022801"/>
    </source>
</evidence>
<dbReference type="EMBL" id="KL367587">
    <property type="protein sequence ID" value="KFD62832.1"/>
    <property type="molecule type" value="Genomic_DNA"/>
</dbReference>
<feature type="compositionally biased region" description="Low complexity" evidence="6">
    <location>
        <begin position="273"/>
        <end position="295"/>
    </location>
</feature>
<keyword evidence="10" id="KW-1185">Reference proteome</keyword>
<sequence>AARYECGRPIKPIRESPAFSRFYNRIVGGWVAERNSFPWQVRVMVHIGGDDYEACGGTLVQTATGDSTDLILTAAHCFEKEGNYSDVSKITVLVGGHNMGDPQEATRRAYRVKQYLHHDFSRETNENDIALLQLEQPVKYSDSALPICLPRTHEKIPTDKKCYVTGWGTISEGGSSSSLLRQVDVQVITSGLCVRETNQDLMFCAGKEAGGKDSCQGDSGGPLVCESGGKYTQYGVVSFGVGCARPDLPGVYVRLPKYMSWLTRSADSLHAMSPTTPSKTKAPTETPAAEVPARTPIKRPTDTPISTSPAKKPAITRPSIYETLMQPGPRRPLTSG</sequence>
<keyword evidence="2 5" id="KW-0378">Hydrolase</keyword>
<evidence type="ECO:0000256" key="3">
    <source>
        <dbReference type="ARBA" id="ARBA00022825"/>
    </source>
</evidence>
<dbReference type="Proteomes" id="UP000030764">
    <property type="component" value="Unassembled WGS sequence"/>
</dbReference>
<dbReference type="EMBL" id="KL363215">
    <property type="protein sequence ID" value="KFD53607.1"/>
    <property type="molecule type" value="Genomic_DNA"/>
</dbReference>
<dbReference type="SUPFAM" id="SSF50494">
    <property type="entry name" value="Trypsin-like serine proteases"/>
    <property type="match status" value="1"/>
</dbReference>
<evidence type="ECO:0000313" key="8">
    <source>
        <dbReference type="EMBL" id="KFD53607.1"/>
    </source>
</evidence>
<accession>A0A085N036</accession>